<evidence type="ECO:0000256" key="3">
    <source>
        <dbReference type="ARBA" id="ARBA00022989"/>
    </source>
</evidence>
<evidence type="ECO:0000256" key="6">
    <source>
        <dbReference type="SAM" id="Phobius"/>
    </source>
</evidence>
<dbReference type="Pfam" id="PF07690">
    <property type="entry name" value="MFS_1"/>
    <property type="match status" value="1"/>
</dbReference>
<feature type="transmembrane region" description="Helical" evidence="6">
    <location>
        <begin position="267"/>
        <end position="287"/>
    </location>
</feature>
<evidence type="ECO:0000313" key="9">
    <source>
        <dbReference type="Proteomes" id="UP001596083"/>
    </source>
</evidence>
<feature type="transmembrane region" description="Helical" evidence="6">
    <location>
        <begin position="80"/>
        <end position="98"/>
    </location>
</feature>
<feature type="transmembrane region" description="Helical" evidence="6">
    <location>
        <begin position="333"/>
        <end position="353"/>
    </location>
</feature>
<feature type="transmembrane region" description="Helical" evidence="6">
    <location>
        <begin position="228"/>
        <end position="247"/>
    </location>
</feature>
<name>A0ABW0Z2U0_9ACTN</name>
<dbReference type="CDD" id="cd17321">
    <property type="entry name" value="MFS_MMR_MDR_like"/>
    <property type="match status" value="1"/>
</dbReference>
<dbReference type="InterPro" id="IPR036259">
    <property type="entry name" value="MFS_trans_sf"/>
</dbReference>
<feature type="domain" description="Major facilitator superfamily (MFS) profile" evidence="7">
    <location>
        <begin position="13"/>
        <end position="490"/>
    </location>
</feature>
<evidence type="ECO:0000256" key="5">
    <source>
        <dbReference type="ARBA" id="ARBA00023251"/>
    </source>
</evidence>
<feature type="transmembrane region" description="Helical" evidence="6">
    <location>
        <begin position="104"/>
        <end position="125"/>
    </location>
</feature>
<dbReference type="Gene3D" id="1.20.1720.10">
    <property type="entry name" value="Multidrug resistance protein D"/>
    <property type="match status" value="2"/>
</dbReference>
<evidence type="ECO:0000256" key="4">
    <source>
        <dbReference type="ARBA" id="ARBA00023136"/>
    </source>
</evidence>
<feature type="transmembrane region" description="Helical" evidence="6">
    <location>
        <begin position="307"/>
        <end position="326"/>
    </location>
</feature>
<feature type="transmembrane region" description="Helical" evidence="6">
    <location>
        <begin position="199"/>
        <end position="222"/>
    </location>
</feature>
<keyword evidence="9" id="KW-1185">Reference proteome</keyword>
<dbReference type="EMBL" id="JBHSPB010000011">
    <property type="protein sequence ID" value="MFC5722417.1"/>
    <property type="molecule type" value="Genomic_DNA"/>
</dbReference>
<protein>
    <submittedName>
        <fullName evidence="8">MFS transporter</fullName>
    </submittedName>
</protein>
<evidence type="ECO:0000259" key="7">
    <source>
        <dbReference type="PROSITE" id="PS50850"/>
    </source>
</evidence>
<feature type="transmembrane region" description="Helical" evidence="6">
    <location>
        <begin position="50"/>
        <end position="71"/>
    </location>
</feature>
<evidence type="ECO:0000256" key="2">
    <source>
        <dbReference type="ARBA" id="ARBA00022692"/>
    </source>
</evidence>
<evidence type="ECO:0000256" key="1">
    <source>
        <dbReference type="ARBA" id="ARBA00004651"/>
    </source>
</evidence>
<keyword evidence="5" id="KW-0046">Antibiotic resistance</keyword>
<keyword evidence="4 6" id="KW-0472">Membrane</keyword>
<dbReference type="RefSeq" id="WP_390317863.1">
    <property type="nucleotide sequence ID" value="NZ_JBHSPB010000011.1"/>
</dbReference>
<accession>A0ABW0Z2U0</accession>
<feature type="transmembrane region" description="Helical" evidence="6">
    <location>
        <begin position="359"/>
        <end position="383"/>
    </location>
</feature>
<dbReference type="PANTHER" id="PTHR42718:SF42">
    <property type="entry name" value="EXPORT PROTEIN"/>
    <property type="match status" value="1"/>
</dbReference>
<dbReference type="InterPro" id="IPR011701">
    <property type="entry name" value="MFS"/>
</dbReference>
<dbReference type="Proteomes" id="UP001596083">
    <property type="component" value="Unassembled WGS sequence"/>
</dbReference>
<feature type="transmembrane region" description="Helical" evidence="6">
    <location>
        <begin position="404"/>
        <end position="423"/>
    </location>
</feature>
<keyword evidence="2 6" id="KW-0812">Transmembrane</keyword>
<comment type="subcellular location">
    <subcellularLocation>
        <location evidence="1">Cell membrane</location>
        <topology evidence="1">Multi-pass membrane protein</topology>
    </subcellularLocation>
</comment>
<comment type="caution">
    <text evidence="8">The sequence shown here is derived from an EMBL/GenBank/DDBJ whole genome shotgun (WGS) entry which is preliminary data.</text>
</comment>
<dbReference type="SUPFAM" id="SSF103473">
    <property type="entry name" value="MFS general substrate transporter"/>
    <property type="match status" value="1"/>
</dbReference>
<feature type="transmembrane region" description="Helical" evidence="6">
    <location>
        <begin position="465"/>
        <end position="486"/>
    </location>
</feature>
<keyword evidence="3 6" id="KW-1133">Transmembrane helix</keyword>
<reference evidence="9" key="1">
    <citation type="journal article" date="2019" name="Int. J. Syst. Evol. Microbiol.">
        <title>The Global Catalogue of Microorganisms (GCM) 10K type strain sequencing project: providing services to taxonomists for standard genome sequencing and annotation.</title>
        <authorList>
            <consortium name="The Broad Institute Genomics Platform"/>
            <consortium name="The Broad Institute Genome Sequencing Center for Infectious Disease"/>
            <person name="Wu L."/>
            <person name="Ma J."/>
        </authorList>
    </citation>
    <scope>NUCLEOTIDE SEQUENCE [LARGE SCALE GENOMIC DNA]</scope>
    <source>
        <strain evidence="9">CGMCC 4.7304</strain>
    </source>
</reference>
<sequence>MSRPKPISRTCGVVATAYLSLFMVSADNSIINTAVPRISVSLEAGTPDVQMAIDAYMLVFASSLIIAGSFVDRMGTRRSYALGLSAFTIASLLGAFVPSVLALILSRAGMGIGAAFIVPSIFGLFTKELTDSGRRRVLALWPAVVGLGVAVGPVLGGLLLTRFWYGSIFMLNVPVGVLALIGTAALIRHSDPAPAAQRPDPVGAVLLLGGVAMLASAIIFAVDDRIPGSLRFALGATGLLTLIGYTAHERRTDRPLFDLGYFRERKFAGAVVAMSGLFFALFGTVFLAGQFTQYGLGWSPLQAGAGLLPLAVGLTAASLSCTAVTARIGVKATVTGGLGLGALGCLLCATAAADLWYPLLAAGLLSCGLGMGWSVGPALTLIVTSLRPADTGVGSSVNAMFQQIFGAGGVAVMGLVFSARYGAKVASSPDLPSAARSVADGHALLAHGSQQSLTWFADGLSSGLLTAWIVGAAVASAATIAALVVLPASAPAPVMTTASATPGSRKVNA</sequence>
<proteinExistence type="predicted"/>
<dbReference type="InterPro" id="IPR020846">
    <property type="entry name" value="MFS_dom"/>
</dbReference>
<feature type="transmembrane region" description="Helical" evidence="6">
    <location>
        <begin position="164"/>
        <end position="187"/>
    </location>
</feature>
<feature type="transmembrane region" description="Helical" evidence="6">
    <location>
        <begin position="137"/>
        <end position="158"/>
    </location>
</feature>
<dbReference type="PROSITE" id="PS50850">
    <property type="entry name" value="MFS"/>
    <property type="match status" value="1"/>
</dbReference>
<gene>
    <name evidence="8" type="ORF">ACFP1Z_19810</name>
</gene>
<organism evidence="8 9">
    <name type="scientific">Streptomyces gamaensis</name>
    <dbReference type="NCBI Taxonomy" id="1763542"/>
    <lineage>
        <taxon>Bacteria</taxon>
        <taxon>Bacillati</taxon>
        <taxon>Actinomycetota</taxon>
        <taxon>Actinomycetes</taxon>
        <taxon>Kitasatosporales</taxon>
        <taxon>Streptomycetaceae</taxon>
        <taxon>Streptomyces</taxon>
    </lineage>
</organism>
<evidence type="ECO:0000313" key="8">
    <source>
        <dbReference type="EMBL" id="MFC5722417.1"/>
    </source>
</evidence>
<dbReference type="PANTHER" id="PTHR42718">
    <property type="entry name" value="MAJOR FACILITATOR SUPERFAMILY MULTIDRUG TRANSPORTER MFSC"/>
    <property type="match status" value="1"/>
</dbReference>